<dbReference type="AlphaFoldDB" id="A0A1S3K179"/>
<keyword evidence="1" id="KW-0732">Signal</keyword>
<dbReference type="KEGG" id="lak:106177794"/>
<dbReference type="GeneID" id="106177794"/>
<name>A0A1S3K179_LINAN</name>
<accession>A0A1S3K179</accession>
<reference evidence="3" key="1">
    <citation type="submission" date="2025-08" db="UniProtKB">
        <authorList>
            <consortium name="RefSeq"/>
        </authorList>
    </citation>
    <scope>IDENTIFICATION</scope>
    <source>
        <tissue evidence="3">Gonads</tissue>
    </source>
</reference>
<gene>
    <name evidence="3" type="primary">LOC106177794</name>
</gene>
<sequence>MLFRQSTTGLSYVFMLVVLLAARMIPCRSQKKCPLFQICFDKVCRQPTKADAAKIFPGILRSPADISGKVVSGDVRDISRIVRPSWVLQPRGPQGPSSSSKGYKRPLAGTYGNLFSSYDPTQPYLMSRQLTKRQSDNNKCCEGISVNFCPSADESGNFFTEMVSGEILTWKPVQDGDCNSLHPDGLFQVFPIKMCTSATACGAYICIQEFRTYNVLMECFGTNCPCQPLQFKPLEFPSACLCSNGAG</sequence>
<organism evidence="2 3">
    <name type="scientific">Lingula anatina</name>
    <name type="common">Brachiopod</name>
    <name type="synonym">Lingula unguis</name>
    <dbReference type="NCBI Taxonomy" id="7574"/>
    <lineage>
        <taxon>Eukaryota</taxon>
        <taxon>Metazoa</taxon>
        <taxon>Spiralia</taxon>
        <taxon>Lophotrochozoa</taxon>
        <taxon>Brachiopoda</taxon>
        <taxon>Linguliformea</taxon>
        <taxon>Lingulata</taxon>
        <taxon>Lingulida</taxon>
        <taxon>Linguloidea</taxon>
        <taxon>Lingulidae</taxon>
        <taxon>Lingula</taxon>
    </lineage>
</organism>
<dbReference type="InParanoid" id="A0A1S3K179"/>
<keyword evidence="2" id="KW-1185">Reference proteome</keyword>
<dbReference type="Proteomes" id="UP000085678">
    <property type="component" value="Unplaced"/>
</dbReference>
<evidence type="ECO:0000313" key="3">
    <source>
        <dbReference type="RefSeq" id="XP_013416144.1"/>
    </source>
</evidence>
<evidence type="ECO:0000256" key="1">
    <source>
        <dbReference type="SAM" id="SignalP"/>
    </source>
</evidence>
<protein>
    <submittedName>
        <fullName evidence="3">Uncharacterized protein LOC106177794</fullName>
    </submittedName>
</protein>
<evidence type="ECO:0000313" key="2">
    <source>
        <dbReference type="Proteomes" id="UP000085678"/>
    </source>
</evidence>
<feature type="chain" id="PRO_5010273581" evidence="1">
    <location>
        <begin position="30"/>
        <end position="247"/>
    </location>
</feature>
<dbReference type="RefSeq" id="XP_013416144.1">
    <property type="nucleotide sequence ID" value="XM_013560690.1"/>
</dbReference>
<feature type="signal peptide" evidence="1">
    <location>
        <begin position="1"/>
        <end position="29"/>
    </location>
</feature>
<proteinExistence type="predicted"/>